<dbReference type="EMBL" id="KB735594">
    <property type="protein sequence ID" value="ENN83340.1"/>
    <property type="molecule type" value="Genomic_DNA"/>
</dbReference>
<feature type="non-terminal residue" evidence="6">
    <location>
        <position position="1"/>
    </location>
</feature>
<dbReference type="PROSITE" id="PS00022">
    <property type="entry name" value="EGF_1"/>
    <property type="match status" value="2"/>
</dbReference>
<evidence type="ECO:0000256" key="3">
    <source>
        <dbReference type="ARBA" id="ARBA00022737"/>
    </source>
</evidence>
<evidence type="ECO:0000313" key="6">
    <source>
        <dbReference type="EMBL" id="ENN83340.1"/>
    </source>
</evidence>
<keyword evidence="3" id="KW-0677">Repeat</keyword>
<evidence type="ECO:0000256" key="4">
    <source>
        <dbReference type="ARBA" id="ARBA00023157"/>
    </source>
</evidence>
<dbReference type="PANTHER" id="PTHR24043:SF8">
    <property type="entry name" value="EGF-LIKE DOMAIN-CONTAINING PROTEIN"/>
    <property type="match status" value="1"/>
</dbReference>
<dbReference type="OrthoDB" id="18487at2759"/>
<organism evidence="6">
    <name type="scientific">Dendroctonus ponderosae</name>
    <name type="common">Mountain pine beetle</name>
    <dbReference type="NCBI Taxonomy" id="77166"/>
    <lineage>
        <taxon>Eukaryota</taxon>
        <taxon>Metazoa</taxon>
        <taxon>Ecdysozoa</taxon>
        <taxon>Arthropoda</taxon>
        <taxon>Hexapoda</taxon>
        <taxon>Insecta</taxon>
        <taxon>Pterygota</taxon>
        <taxon>Neoptera</taxon>
        <taxon>Endopterygota</taxon>
        <taxon>Coleoptera</taxon>
        <taxon>Polyphaga</taxon>
        <taxon>Cucujiformia</taxon>
        <taxon>Curculionidae</taxon>
        <taxon>Scolytinae</taxon>
        <taxon>Dendroctonus</taxon>
    </lineage>
</organism>
<dbReference type="InterPro" id="IPR002049">
    <property type="entry name" value="LE_dom"/>
</dbReference>
<protein>
    <submittedName>
        <fullName evidence="6">Uncharacterized protein</fullName>
    </submittedName>
</protein>
<dbReference type="GO" id="GO:0005044">
    <property type="term" value="F:scavenger receptor activity"/>
    <property type="evidence" value="ECO:0007669"/>
    <property type="project" value="InterPro"/>
</dbReference>
<reference evidence="6" key="1">
    <citation type="journal article" date="2013" name="Genome Biol.">
        <title>Draft genome of the mountain pine beetle, Dendroctonus ponderosae Hopkins, a major forest pest.</title>
        <authorList>
            <person name="Keeling C.I."/>
            <person name="Yuen M.M."/>
            <person name="Liao N.Y."/>
            <person name="Docking T.R."/>
            <person name="Chan S.K."/>
            <person name="Taylor G.A."/>
            <person name="Palmquist D.L."/>
            <person name="Jackman S.D."/>
            <person name="Nguyen A."/>
            <person name="Li M."/>
            <person name="Henderson H."/>
            <person name="Janes J.K."/>
            <person name="Zhao Y."/>
            <person name="Pandoh P."/>
            <person name="Moore R."/>
            <person name="Sperling F.A."/>
            <person name="Huber D.P."/>
            <person name="Birol I."/>
            <person name="Jones S.J."/>
            <person name="Bohlmann J."/>
        </authorList>
    </citation>
    <scope>NUCLEOTIDE SEQUENCE</scope>
</reference>
<comment type="caution">
    <text evidence="5">Lacks conserved residue(s) required for the propagation of feature annotation.</text>
</comment>
<dbReference type="InterPro" id="IPR042635">
    <property type="entry name" value="MEGF10/SREC1/2-like"/>
</dbReference>
<dbReference type="PANTHER" id="PTHR24043">
    <property type="entry name" value="SCAVENGER RECEPTOR CLASS F"/>
    <property type="match status" value="1"/>
</dbReference>
<dbReference type="SMART" id="SM00181">
    <property type="entry name" value="EGF"/>
    <property type="match status" value="4"/>
</dbReference>
<dbReference type="GO" id="GO:0048731">
    <property type="term" value="P:system development"/>
    <property type="evidence" value="ECO:0007669"/>
    <property type="project" value="UniProtKB-ARBA"/>
</dbReference>
<accession>N6UNL6</accession>
<evidence type="ECO:0000256" key="1">
    <source>
        <dbReference type="ARBA" id="ARBA00022536"/>
    </source>
</evidence>
<dbReference type="CDD" id="cd00055">
    <property type="entry name" value="EGF_Lam"/>
    <property type="match status" value="2"/>
</dbReference>
<dbReference type="AlphaFoldDB" id="N6UNL6"/>
<dbReference type="GO" id="GO:0048513">
    <property type="term" value="P:animal organ development"/>
    <property type="evidence" value="ECO:0007669"/>
    <property type="project" value="UniProtKB-ARBA"/>
</dbReference>
<evidence type="ECO:0000256" key="5">
    <source>
        <dbReference type="PROSITE-ProRule" id="PRU00076"/>
    </source>
</evidence>
<dbReference type="PRINTS" id="PR00011">
    <property type="entry name" value="EGFLAMININ"/>
</dbReference>
<sequence>MLLKINVFPYAPTCACTGHVSPRKLASAKLDMEDRIATLLVTKVYGVESVRTNANAKIMPLATLSTATAPVTAAGLVNFAKNDAPAVPMDRTAWKNAGVRTENAITYRANANATQATRECDDPCPIGTHGYDCKSKCPCQNGGTCHSVTGVCFCKDGWTGQVCANRCPFGFWGYNCSQKCDCYNGASCHHINGTCECQPGFTGDRVVAVIVAIGDFFVSVWTSVLMVNGARIALITVRARMTPNVRTKMDRVVARRAGLEKLATRDHVPRDFGASSVRTLVNATPTTLNCELISFILHQSAKQAHCAFFRCHAWTGECDCKPGWNSKDCTRPCPILSFGKACAGTCKCDNNAQCSPINGTCLCGPGITGKQCEQPCPLDSFGMDCAQKCDCTFAEINTKFQLLSRTGLRVRQKPVSVTVRQAGRANSATGHAVIINLECNAKTSATAGMELLVIP</sequence>
<gene>
    <name evidence="6" type="ORF">YQE_00301</name>
</gene>
<evidence type="ECO:0000256" key="2">
    <source>
        <dbReference type="ARBA" id="ARBA00022729"/>
    </source>
</evidence>
<keyword evidence="2" id="KW-0732">Signal</keyword>
<dbReference type="Gene3D" id="2.170.300.10">
    <property type="entry name" value="Tie2 ligand-binding domain superfamily"/>
    <property type="match status" value="2"/>
</dbReference>
<keyword evidence="4 5" id="KW-1015">Disulfide bond</keyword>
<dbReference type="SMART" id="SM00180">
    <property type="entry name" value="EGF_Lam"/>
    <property type="match status" value="2"/>
</dbReference>
<proteinExistence type="predicted"/>
<name>N6UNL6_DENPD</name>
<dbReference type="InterPro" id="IPR000742">
    <property type="entry name" value="EGF"/>
</dbReference>
<dbReference type="PROSITE" id="PS50026">
    <property type="entry name" value="EGF_3"/>
    <property type="match status" value="1"/>
</dbReference>
<keyword evidence="1 5" id="KW-0245">EGF-like domain</keyword>
<dbReference type="FunFam" id="2.170.300.10:FF:000041">
    <property type="entry name" value="Tyrosine protein kinase receptor tie-1, putative"/>
    <property type="match status" value="1"/>
</dbReference>
<feature type="disulfide bond" evidence="5">
    <location>
        <begin position="154"/>
        <end position="163"/>
    </location>
</feature>
<dbReference type="HOGENOM" id="CLU_601673_0_0_1"/>
<dbReference type="Pfam" id="PF00053">
    <property type="entry name" value="EGF_laminin"/>
    <property type="match status" value="1"/>
</dbReference>